<accession>C3YXC4</accession>
<proteinExistence type="predicted"/>
<evidence type="ECO:0000256" key="1">
    <source>
        <dbReference type="SAM" id="MobiDB-lite"/>
    </source>
</evidence>
<dbReference type="AlphaFoldDB" id="C3YXC4"/>
<dbReference type="Pfam" id="PF15996">
    <property type="entry name" value="PNISR"/>
    <property type="match status" value="1"/>
</dbReference>
<feature type="compositionally biased region" description="Basic and acidic residues" evidence="1">
    <location>
        <begin position="203"/>
        <end position="222"/>
    </location>
</feature>
<feature type="compositionally biased region" description="Acidic residues" evidence="1">
    <location>
        <begin position="415"/>
        <end position="432"/>
    </location>
</feature>
<dbReference type="InterPro" id="IPR031937">
    <property type="entry name" value="PNISR"/>
</dbReference>
<evidence type="ECO:0000313" key="2">
    <source>
        <dbReference type="EMBL" id="EEN55142.1"/>
    </source>
</evidence>
<organism>
    <name type="scientific">Branchiostoma floridae</name>
    <name type="common">Florida lancelet</name>
    <name type="synonym">Amphioxus</name>
    <dbReference type="NCBI Taxonomy" id="7739"/>
    <lineage>
        <taxon>Eukaryota</taxon>
        <taxon>Metazoa</taxon>
        <taxon>Chordata</taxon>
        <taxon>Cephalochordata</taxon>
        <taxon>Leptocardii</taxon>
        <taxon>Amphioxiformes</taxon>
        <taxon>Branchiostomatidae</taxon>
        <taxon>Branchiostoma</taxon>
    </lineage>
</organism>
<dbReference type="PANTHER" id="PTHR31518">
    <property type="entry name" value="ARGININE/SERINE-RICH PROTEIN PNISR"/>
    <property type="match status" value="1"/>
</dbReference>
<feature type="compositionally biased region" description="Low complexity" evidence="1">
    <location>
        <begin position="170"/>
        <end position="186"/>
    </location>
</feature>
<feature type="region of interest" description="Disordered" evidence="1">
    <location>
        <begin position="409"/>
        <end position="432"/>
    </location>
</feature>
<feature type="compositionally biased region" description="Basic and acidic residues" evidence="1">
    <location>
        <begin position="252"/>
        <end position="285"/>
    </location>
</feature>
<feature type="compositionally biased region" description="Low complexity" evidence="1">
    <location>
        <begin position="1"/>
        <end position="13"/>
    </location>
</feature>
<dbReference type="STRING" id="7739.C3YXC4"/>
<dbReference type="InParanoid" id="C3YXC4"/>
<feature type="compositionally biased region" description="Pro residues" evidence="1">
    <location>
        <begin position="121"/>
        <end position="132"/>
    </location>
</feature>
<dbReference type="EMBL" id="GG666562">
    <property type="protein sequence ID" value="EEN55142.1"/>
    <property type="molecule type" value="Genomic_DNA"/>
</dbReference>
<protein>
    <submittedName>
        <fullName evidence="2">Uncharacterized protein</fullName>
    </submittedName>
</protein>
<reference evidence="2" key="1">
    <citation type="journal article" date="2008" name="Nature">
        <title>The amphioxus genome and the evolution of the chordate karyotype.</title>
        <authorList>
            <consortium name="US DOE Joint Genome Institute (JGI-PGF)"/>
            <person name="Putnam N.H."/>
            <person name="Butts T."/>
            <person name="Ferrier D.E.K."/>
            <person name="Furlong R.F."/>
            <person name="Hellsten U."/>
            <person name="Kawashima T."/>
            <person name="Robinson-Rechavi M."/>
            <person name="Shoguchi E."/>
            <person name="Terry A."/>
            <person name="Yu J.-K."/>
            <person name="Benito-Gutierrez E.L."/>
            <person name="Dubchak I."/>
            <person name="Garcia-Fernandez J."/>
            <person name="Gibson-Brown J.J."/>
            <person name="Grigoriev I.V."/>
            <person name="Horton A.C."/>
            <person name="de Jong P.J."/>
            <person name="Jurka J."/>
            <person name="Kapitonov V.V."/>
            <person name="Kohara Y."/>
            <person name="Kuroki Y."/>
            <person name="Lindquist E."/>
            <person name="Lucas S."/>
            <person name="Osoegawa K."/>
            <person name="Pennacchio L.A."/>
            <person name="Salamov A.A."/>
            <person name="Satou Y."/>
            <person name="Sauka-Spengler T."/>
            <person name="Schmutz J."/>
            <person name="Shin-I T."/>
            <person name="Toyoda A."/>
            <person name="Bronner-Fraser M."/>
            <person name="Fujiyama A."/>
            <person name="Holland L.Z."/>
            <person name="Holland P.W.H."/>
            <person name="Satoh N."/>
            <person name="Rokhsar D.S."/>
        </authorList>
    </citation>
    <scope>NUCLEOTIDE SEQUENCE [LARGE SCALE GENOMIC DNA]</scope>
    <source>
        <strain evidence="2">S238N-H82</strain>
        <tissue evidence="2">Testes</tissue>
    </source>
</reference>
<feature type="compositionally biased region" description="Basic and acidic residues" evidence="1">
    <location>
        <begin position="311"/>
        <end position="330"/>
    </location>
</feature>
<dbReference type="eggNOG" id="ENOG502QUV0">
    <property type="taxonomic scope" value="Eukaryota"/>
</dbReference>
<gene>
    <name evidence="2" type="ORF">BRAFLDRAFT_81797</name>
</gene>
<sequence>MWPAQPQQWGQWPPTQPNPMYPQSSDGTIDWAALAQQWIAQKEAQEAMTVQQPPAVQPPPPAEGSGPPTSDGQPPASTPGDTNGSGIASAGMGYSQANMQPYMSDTWAQPAWPPMQAGWMAPPPNAQPPPPGEEGSQPQTFDYGHGGMQTFDHNHGSQFPPPERFDYNHGGAASAGQYGYQPQGYGEMYNQYWQGAPAPVPPPRERDFRGAGREREQRRDRSPPSPSGEAATTLDAAKRKILPAWIREGLEKMEREKQKAQEREQREREHAQRLEQQKEGGKEGLGDDTQAASPKSLLKSKYDSDEEEEEEKSKAAEESGDEQPAKNKWDDSEEEEEKTEEEKQLEFALKVRQMLTEVLLEVTNEEMGKVAREVYQRAKEKVAKERSIKLPDLSPLFFAGLLVNPCAGIGAYGSDSEDSNGGEEDEDVDSDVELMETIRRKQELHRQRELLIAQEPDTEGV</sequence>
<feature type="region of interest" description="Disordered" evidence="1">
    <location>
        <begin position="1"/>
        <end position="92"/>
    </location>
</feature>
<feature type="region of interest" description="Disordered" evidence="1">
    <location>
        <begin position="105"/>
        <end position="240"/>
    </location>
</feature>
<name>C3YXC4_BRAFL</name>
<feature type="region of interest" description="Disordered" evidence="1">
    <location>
        <begin position="252"/>
        <end position="344"/>
    </location>
</feature>